<evidence type="ECO:0000256" key="1">
    <source>
        <dbReference type="SAM" id="MobiDB-lite"/>
    </source>
</evidence>
<gene>
    <name evidence="2" type="ORF">NA57DRAFT_72882</name>
</gene>
<feature type="region of interest" description="Disordered" evidence="1">
    <location>
        <begin position="1"/>
        <end position="84"/>
    </location>
</feature>
<protein>
    <submittedName>
        <fullName evidence="2">Uncharacterized protein</fullName>
    </submittedName>
</protein>
<keyword evidence="3" id="KW-1185">Reference proteome</keyword>
<accession>A0A9P4MDA0</accession>
<evidence type="ECO:0000313" key="2">
    <source>
        <dbReference type="EMBL" id="KAF2101439.1"/>
    </source>
</evidence>
<proteinExistence type="predicted"/>
<reference evidence="2" key="1">
    <citation type="journal article" date="2020" name="Stud. Mycol.">
        <title>101 Dothideomycetes genomes: a test case for predicting lifestyles and emergence of pathogens.</title>
        <authorList>
            <person name="Haridas S."/>
            <person name="Albert R."/>
            <person name="Binder M."/>
            <person name="Bloem J."/>
            <person name="Labutti K."/>
            <person name="Salamov A."/>
            <person name="Andreopoulos B."/>
            <person name="Baker S."/>
            <person name="Barry K."/>
            <person name="Bills G."/>
            <person name="Bluhm B."/>
            <person name="Cannon C."/>
            <person name="Castanera R."/>
            <person name="Culley D."/>
            <person name="Daum C."/>
            <person name="Ezra D."/>
            <person name="Gonzalez J."/>
            <person name="Henrissat B."/>
            <person name="Kuo A."/>
            <person name="Liang C."/>
            <person name="Lipzen A."/>
            <person name="Lutzoni F."/>
            <person name="Magnuson J."/>
            <person name="Mondo S."/>
            <person name="Nolan M."/>
            <person name="Ohm R."/>
            <person name="Pangilinan J."/>
            <person name="Park H.-J."/>
            <person name="Ramirez L."/>
            <person name="Alfaro M."/>
            <person name="Sun H."/>
            <person name="Tritt A."/>
            <person name="Yoshinaga Y."/>
            <person name="Zwiers L.-H."/>
            <person name="Turgeon B."/>
            <person name="Goodwin S."/>
            <person name="Spatafora J."/>
            <person name="Crous P."/>
            <person name="Grigoriev I."/>
        </authorList>
    </citation>
    <scope>NUCLEOTIDE SEQUENCE</scope>
    <source>
        <strain evidence="2">CBS 133067</strain>
    </source>
</reference>
<feature type="compositionally biased region" description="Basic and acidic residues" evidence="1">
    <location>
        <begin position="48"/>
        <end position="62"/>
    </location>
</feature>
<feature type="compositionally biased region" description="Basic and acidic residues" evidence="1">
    <location>
        <begin position="238"/>
        <end position="247"/>
    </location>
</feature>
<dbReference type="OrthoDB" id="5375264at2759"/>
<sequence>MENDFDGNKSAGRADSLSSDDSAPEALPPVETTATPKKSRKRGAMAKIKTEGNSDAEKEPPTKKSKRAKAAREKTSIGGEDGTRKLAKVQPIASTYDELSPADKRLIKMKESGATGKELITMWERETGKVVKQSAQLHTRYKRIKDNISCVKPEHHQAFRDARTAALQQTEDEKKALDAKTWVLTASKMKEMGIMDDYNAIVLEKQWKKLEADLAPNSPNSGDGVIGVNEGNTGNAGNDERHLRPRK</sequence>
<name>A0A9P4MDA0_9PEZI</name>
<feature type="region of interest" description="Disordered" evidence="1">
    <location>
        <begin position="213"/>
        <end position="247"/>
    </location>
</feature>
<dbReference type="AlphaFoldDB" id="A0A9P4MDA0"/>
<dbReference type="Proteomes" id="UP000799772">
    <property type="component" value="Unassembled WGS sequence"/>
</dbReference>
<dbReference type="EMBL" id="ML978123">
    <property type="protein sequence ID" value="KAF2101439.1"/>
    <property type="molecule type" value="Genomic_DNA"/>
</dbReference>
<evidence type="ECO:0000313" key="3">
    <source>
        <dbReference type="Proteomes" id="UP000799772"/>
    </source>
</evidence>
<organism evidence="2 3">
    <name type="scientific">Rhizodiscina lignyota</name>
    <dbReference type="NCBI Taxonomy" id="1504668"/>
    <lineage>
        <taxon>Eukaryota</taxon>
        <taxon>Fungi</taxon>
        <taxon>Dikarya</taxon>
        <taxon>Ascomycota</taxon>
        <taxon>Pezizomycotina</taxon>
        <taxon>Dothideomycetes</taxon>
        <taxon>Pleosporomycetidae</taxon>
        <taxon>Aulographales</taxon>
        <taxon>Rhizodiscinaceae</taxon>
        <taxon>Rhizodiscina</taxon>
    </lineage>
</organism>
<comment type="caution">
    <text evidence="2">The sequence shown here is derived from an EMBL/GenBank/DDBJ whole genome shotgun (WGS) entry which is preliminary data.</text>
</comment>